<gene>
    <name evidence="2" type="ORF">GCM10023338_14060</name>
</gene>
<keyword evidence="1" id="KW-0812">Transmembrane</keyword>
<dbReference type="RefSeq" id="WP_077925490.1">
    <property type="nucleotide sequence ID" value="NZ_BAABKE010000004.1"/>
</dbReference>
<evidence type="ECO:0000256" key="1">
    <source>
        <dbReference type="SAM" id="Phobius"/>
    </source>
</evidence>
<name>A0ABP9MPR1_9GAMM</name>
<evidence type="ECO:0000313" key="2">
    <source>
        <dbReference type="EMBL" id="GAA5099906.1"/>
    </source>
</evidence>
<dbReference type="Proteomes" id="UP001500631">
    <property type="component" value="Unassembled WGS sequence"/>
</dbReference>
<dbReference type="EMBL" id="BAABKE010000004">
    <property type="protein sequence ID" value="GAA5099906.1"/>
    <property type="molecule type" value="Genomic_DNA"/>
</dbReference>
<feature type="transmembrane region" description="Helical" evidence="1">
    <location>
        <begin position="29"/>
        <end position="52"/>
    </location>
</feature>
<evidence type="ECO:0000313" key="3">
    <source>
        <dbReference type="Proteomes" id="UP001500631"/>
    </source>
</evidence>
<feature type="transmembrane region" description="Helical" evidence="1">
    <location>
        <begin position="57"/>
        <end position="76"/>
    </location>
</feature>
<sequence length="106" mass="11540">MIIYFLVVIGIIYLPLRLAAQFSDAENISYSQTLIVAVLVAIAQTVIAGILFQSFPLLGTLIAIIVTVMIGMKLFGIPSQNFLKFAGLFLAMNYLARMIAIIVISS</sequence>
<feature type="transmembrane region" description="Helical" evidence="1">
    <location>
        <begin position="82"/>
        <end position="104"/>
    </location>
</feature>
<proteinExistence type="predicted"/>
<organism evidence="2 3">
    <name type="scientific">Wohlfahrtiimonas larvae</name>
    <dbReference type="NCBI Taxonomy" id="1157986"/>
    <lineage>
        <taxon>Bacteria</taxon>
        <taxon>Pseudomonadati</taxon>
        <taxon>Pseudomonadota</taxon>
        <taxon>Gammaproteobacteria</taxon>
        <taxon>Cardiobacteriales</taxon>
        <taxon>Ignatzschineriaceae</taxon>
        <taxon>Wohlfahrtiimonas</taxon>
    </lineage>
</organism>
<reference evidence="3" key="1">
    <citation type="journal article" date="2019" name="Int. J. Syst. Evol. Microbiol.">
        <title>The Global Catalogue of Microorganisms (GCM) 10K type strain sequencing project: providing services to taxonomists for standard genome sequencing and annotation.</title>
        <authorList>
            <consortium name="The Broad Institute Genomics Platform"/>
            <consortium name="The Broad Institute Genome Sequencing Center for Infectious Disease"/>
            <person name="Wu L."/>
            <person name="Ma J."/>
        </authorList>
    </citation>
    <scope>NUCLEOTIDE SEQUENCE [LARGE SCALE GENOMIC DNA]</scope>
    <source>
        <strain evidence="3">JCM 18424</strain>
    </source>
</reference>
<comment type="caution">
    <text evidence="2">The sequence shown here is derived from an EMBL/GenBank/DDBJ whole genome shotgun (WGS) entry which is preliminary data.</text>
</comment>
<keyword evidence="1" id="KW-1133">Transmembrane helix</keyword>
<accession>A0ABP9MPR1</accession>
<keyword evidence="1" id="KW-0472">Membrane</keyword>
<protein>
    <submittedName>
        <fullName evidence="2">Uncharacterized protein</fullName>
    </submittedName>
</protein>
<keyword evidence="3" id="KW-1185">Reference proteome</keyword>